<keyword evidence="5" id="KW-0472">Membrane</keyword>
<keyword evidence="6" id="KW-0449">Lipoprotein</keyword>
<comment type="caution">
    <text evidence="9">The sequence shown here is derived from an EMBL/GenBank/DDBJ whole genome shotgun (WGS) entry which is preliminary data.</text>
</comment>
<evidence type="ECO:0000256" key="5">
    <source>
        <dbReference type="ARBA" id="ARBA00023136"/>
    </source>
</evidence>
<gene>
    <name evidence="9" type="ORF">ACFPYI_17300</name>
</gene>
<evidence type="ECO:0000256" key="2">
    <source>
        <dbReference type="ARBA" id="ARBA00008610"/>
    </source>
</evidence>
<evidence type="ECO:0000256" key="7">
    <source>
        <dbReference type="SAM" id="MobiDB-lite"/>
    </source>
</evidence>
<dbReference type="PROSITE" id="PS51257">
    <property type="entry name" value="PROKAR_LIPOPROTEIN"/>
    <property type="match status" value="1"/>
</dbReference>
<dbReference type="SUPFAM" id="SSF53822">
    <property type="entry name" value="Periplasmic binding protein-like I"/>
    <property type="match status" value="1"/>
</dbReference>
<accession>A0ABD5RQZ4</accession>
<dbReference type="InterPro" id="IPR003760">
    <property type="entry name" value="PnrA-like"/>
</dbReference>
<protein>
    <submittedName>
        <fullName evidence="9">BMP family protein</fullName>
    </submittedName>
</protein>
<evidence type="ECO:0000313" key="10">
    <source>
        <dbReference type="Proteomes" id="UP001596099"/>
    </source>
</evidence>
<keyword evidence="4" id="KW-0732">Signal</keyword>
<dbReference type="NCBIfam" id="TIGR01409">
    <property type="entry name" value="TAT_signal_seq"/>
    <property type="match status" value="1"/>
</dbReference>
<dbReference type="Proteomes" id="UP001596099">
    <property type="component" value="Unassembled WGS sequence"/>
</dbReference>
<dbReference type="EMBL" id="JBHSQH010000001">
    <property type="protein sequence ID" value="MFC5973092.1"/>
    <property type="molecule type" value="Genomic_DNA"/>
</dbReference>
<dbReference type="PANTHER" id="PTHR34296">
    <property type="entry name" value="TRANSCRIPTIONAL ACTIVATOR PROTEIN MED"/>
    <property type="match status" value="1"/>
</dbReference>
<dbReference type="PANTHER" id="PTHR34296:SF2">
    <property type="entry name" value="ABC TRANSPORTER GUANOSINE-BINDING PROTEIN NUPN"/>
    <property type="match status" value="1"/>
</dbReference>
<keyword evidence="3" id="KW-1003">Cell membrane</keyword>
<evidence type="ECO:0000256" key="6">
    <source>
        <dbReference type="ARBA" id="ARBA00023288"/>
    </source>
</evidence>
<dbReference type="Pfam" id="PF02608">
    <property type="entry name" value="Bmp"/>
    <property type="match status" value="1"/>
</dbReference>
<dbReference type="Gene3D" id="3.40.50.2300">
    <property type="match status" value="2"/>
</dbReference>
<feature type="compositionally biased region" description="Low complexity" evidence="7">
    <location>
        <begin position="42"/>
        <end position="64"/>
    </location>
</feature>
<dbReference type="RefSeq" id="WP_247417219.1">
    <property type="nucleotide sequence ID" value="NZ_JALLGW010000001.1"/>
</dbReference>
<feature type="domain" description="ABC transporter substrate-binding protein PnrA-like" evidence="8">
    <location>
        <begin position="75"/>
        <end position="383"/>
    </location>
</feature>
<name>A0ABD5RQZ4_9EURY</name>
<feature type="region of interest" description="Disordered" evidence="7">
    <location>
        <begin position="15"/>
        <end position="68"/>
    </location>
</feature>
<reference evidence="9 10" key="1">
    <citation type="journal article" date="2019" name="Int. J. Syst. Evol. Microbiol.">
        <title>The Global Catalogue of Microorganisms (GCM) 10K type strain sequencing project: providing services to taxonomists for standard genome sequencing and annotation.</title>
        <authorList>
            <consortium name="The Broad Institute Genomics Platform"/>
            <consortium name="The Broad Institute Genome Sequencing Center for Infectious Disease"/>
            <person name="Wu L."/>
            <person name="Ma J."/>
        </authorList>
    </citation>
    <scope>NUCLEOTIDE SEQUENCE [LARGE SCALE GENOMIC DNA]</scope>
    <source>
        <strain evidence="9 10">CGMCC 1.12543</strain>
    </source>
</reference>
<organism evidence="9 10">
    <name type="scientific">Halomarina salina</name>
    <dbReference type="NCBI Taxonomy" id="1872699"/>
    <lineage>
        <taxon>Archaea</taxon>
        <taxon>Methanobacteriati</taxon>
        <taxon>Methanobacteriota</taxon>
        <taxon>Stenosarchaea group</taxon>
        <taxon>Halobacteria</taxon>
        <taxon>Halobacteriales</taxon>
        <taxon>Natronomonadaceae</taxon>
        <taxon>Halomarina</taxon>
    </lineage>
</organism>
<comment type="similarity">
    <text evidence="2">Belongs to the BMP lipoprotein family.</text>
</comment>
<dbReference type="InterPro" id="IPR019546">
    <property type="entry name" value="TAT_signal_bac_arc"/>
</dbReference>
<evidence type="ECO:0000256" key="4">
    <source>
        <dbReference type="ARBA" id="ARBA00022729"/>
    </source>
</evidence>
<evidence type="ECO:0000256" key="3">
    <source>
        <dbReference type="ARBA" id="ARBA00022475"/>
    </source>
</evidence>
<proteinExistence type="inferred from homology"/>
<dbReference type="CDD" id="cd06354">
    <property type="entry name" value="PBP1_PrnA-like"/>
    <property type="match status" value="1"/>
</dbReference>
<dbReference type="InterPro" id="IPR028082">
    <property type="entry name" value="Peripla_BP_I"/>
</dbReference>
<sequence>MDRRKFLKGVGVAGVAGLAGCTGGPEEENDSTQNDSSGGGSTAETTTGTEGNASGNGSTESTDSGGSGGSANIGMVYATGGLGDGSFNDQAQVGLQQAAEEFDIQYNESEPEQATEFKTYQQSYAESTNPDYDLVSCIGFAQAEALGEVSGQFPDQDFMIVDAVVEADNVANYTFAEHEGSFLVGQMAGLLTTQEFSAGAGETNGDATVGFVGGVESDLIKKFEAGYRAGVQAANSDVEVLSTYVGGFNDPNGGKSAANSMYSQGADIIYHASGNTGTGVFAAAQEQNRFAIGVDRDQSVTKPNSANVILASMVKRVDTAVYNSIEAVANGNFEGGATTALGLEQEGVGIVYGDAIGGEVPEEVKTQIDESRQAIIDGEVDVPTSP</sequence>
<dbReference type="GO" id="GO:0005886">
    <property type="term" value="C:plasma membrane"/>
    <property type="evidence" value="ECO:0007669"/>
    <property type="project" value="UniProtKB-SubCell"/>
</dbReference>
<keyword evidence="10" id="KW-1185">Reference proteome</keyword>
<dbReference type="AlphaFoldDB" id="A0ABD5RQZ4"/>
<dbReference type="InterPro" id="IPR050957">
    <property type="entry name" value="BMP_lipoprotein"/>
</dbReference>
<evidence type="ECO:0000313" key="9">
    <source>
        <dbReference type="EMBL" id="MFC5973092.1"/>
    </source>
</evidence>
<evidence type="ECO:0000256" key="1">
    <source>
        <dbReference type="ARBA" id="ARBA00004193"/>
    </source>
</evidence>
<comment type="subcellular location">
    <subcellularLocation>
        <location evidence="1">Cell membrane</location>
        <topology evidence="1">Lipid-anchor</topology>
    </subcellularLocation>
</comment>
<evidence type="ECO:0000259" key="8">
    <source>
        <dbReference type="Pfam" id="PF02608"/>
    </source>
</evidence>